<accession>A0AAW2WS46</accession>
<proteinExistence type="predicted"/>
<evidence type="ECO:0000256" key="1">
    <source>
        <dbReference type="SAM" id="MobiDB-lite"/>
    </source>
</evidence>
<gene>
    <name evidence="3" type="ORF">Slati_2210100</name>
</gene>
<evidence type="ECO:0000313" key="3">
    <source>
        <dbReference type="EMBL" id="KAL0444874.1"/>
    </source>
</evidence>
<dbReference type="InterPro" id="IPR036691">
    <property type="entry name" value="Endo/exonu/phosph_ase_sf"/>
</dbReference>
<dbReference type="SUPFAM" id="SSF56219">
    <property type="entry name" value="DNase I-like"/>
    <property type="match status" value="1"/>
</dbReference>
<dbReference type="PANTHER" id="PTHR31286:SF165">
    <property type="entry name" value="DUF4283 DOMAIN-CONTAINING PROTEIN"/>
    <property type="match status" value="1"/>
</dbReference>
<dbReference type="InterPro" id="IPR025558">
    <property type="entry name" value="DUF4283"/>
</dbReference>
<reference evidence="3" key="1">
    <citation type="submission" date="2020-06" db="EMBL/GenBank/DDBJ databases">
        <authorList>
            <person name="Li T."/>
            <person name="Hu X."/>
            <person name="Zhang T."/>
            <person name="Song X."/>
            <person name="Zhang H."/>
            <person name="Dai N."/>
            <person name="Sheng W."/>
            <person name="Hou X."/>
            <person name="Wei L."/>
        </authorList>
    </citation>
    <scope>NUCLEOTIDE SEQUENCE</scope>
    <source>
        <strain evidence="3">KEN1</strain>
        <tissue evidence="3">Leaf</tissue>
    </source>
</reference>
<sequence length="733" mass="81125">MDRLQLEFNIKEFLALATRVIDTGDSDALKAIADLKNKWAVKFGGDTVAPPLRPVATRPSTPFPHAIVPLRPAIRIPRLPSPERMASLLSRGNEPSPKPILTLPPQQPTMDQPTTSATPHPHVSLAAPETLVPRVLTPPMHLPNAAPSSGDIPAATPPPLSQPPTAPAVEFYIGKVLHFVPPTSQNGEVIVRPSLNIIHEGSKRREHTAVGYFLGKKSYFYHIDAFVRANWPGIKDVTATASGFFFFHFQTEVAMTEIIEGGPWLFQGQPIVLQRWQPGMALRKLKHTEVPIWIKLKHLPVEYWTEEGLSVVASGIGKPLYPDVITKACTRLDFARVCVMLNIASKLPKHIVIMAPTAEGGEIPCKVDVEYEWVPKKCITCMSLGHSASSCPMTQPSTKKSVNVFVPKVRPVNLAVRKEPSASPMGVVHTPPRVASVDGPTMNTTSGCQKVVYVTVVYGDNEVVPRRELWQELSLLASSIVDDPWLVLGDFNAVMDMSEVYGTSRDIRLAMEDFCSCIIDAGLVSLPMQGCSFTWHNCSEGHRSLWKRLDRMLVNDLWLMNWPNAYCHSLTPRTSDHSPLVLGGYSATPQAGLFRFDNFLARSPEFIPSVRNIWRHNIVGTLMYAVTRKLKALKAVFRAQRKKKGDLALNVKLAAEFLSIAQCILHTDRHNNLLLCLEACCRLILKGDKIRAVHVTTTCQNAMVMGRGSVHTGVLSENCQATCYKKDIPNQYS</sequence>
<reference evidence="3" key="2">
    <citation type="journal article" date="2024" name="Plant">
        <title>Genomic evolution and insights into agronomic trait innovations of Sesamum species.</title>
        <authorList>
            <person name="Miao H."/>
            <person name="Wang L."/>
            <person name="Qu L."/>
            <person name="Liu H."/>
            <person name="Sun Y."/>
            <person name="Le M."/>
            <person name="Wang Q."/>
            <person name="Wei S."/>
            <person name="Zheng Y."/>
            <person name="Lin W."/>
            <person name="Duan Y."/>
            <person name="Cao H."/>
            <person name="Xiong S."/>
            <person name="Wang X."/>
            <person name="Wei L."/>
            <person name="Li C."/>
            <person name="Ma Q."/>
            <person name="Ju M."/>
            <person name="Zhao R."/>
            <person name="Li G."/>
            <person name="Mu C."/>
            <person name="Tian Q."/>
            <person name="Mei H."/>
            <person name="Zhang T."/>
            <person name="Gao T."/>
            <person name="Zhang H."/>
        </authorList>
    </citation>
    <scope>NUCLEOTIDE SEQUENCE</scope>
    <source>
        <strain evidence="3">KEN1</strain>
    </source>
</reference>
<comment type="caution">
    <text evidence="3">The sequence shown here is derived from an EMBL/GenBank/DDBJ whole genome shotgun (WGS) entry which is preliminary data.</text>
</comment>
<dbReference type="Gene3D" id="3.60.10.10">
    <property type="entry name" value="Endonuclease/exonuclease/phosphatase"/>
    <property type="match status" value="1"/>
</dbReference>
<dbReference type="PANTHER" id="PTHR31286">
    <property type="entry name" value="GLYCINE-RICH CELL WALL STRUCTURAL PROTEIN 1.8-LIKE"/>
    <property type="match status" value="1"/>
</dbReference>
<protein>
    <recommendedName>
        <fullName evidence="2">DUF4283 domain-containing protein</fullName>
    </recommendedName>
</protein>
<evidence type="ECO:0000259" key="2">
    <source>
        <dbReference type="Pfam" id="PF14111"/>
    </source>
</evidence>
<dbReference type="InterPro" id="IPR040256">
    <property type="entry name" value="At4g02000-like"/>
</dbReference>
<feature type="domain" description="DUF4283" evidence="2">
    <location>
        <begin position="206"/>
        <end position="281"/>
    </location>
</feature>
<feature type="region of interest" description="Disordered" evidence="1">
    <location>
        <begin position="87"/>
        <end position="120"/>
    </location>
</feature>
<dbReference type="AlphaFoldDB" id="A0AAW2WS46"/>
<name>A0AAW2WS46_9LAMI</name>
<dbReference type="EMBL" id="JACGWN010000007">
    <property type="protein sequence ID" value="KAL0444874.1"/>
    <property type="molecule type" value="Genomic_DNA"/>
</dbReference>
<dbReference type="Pfam" id="PF14111">
    <property type="entry name" value="DUF4283"/>
    <property type="match status" value="1"/>
</dbReference>
<organism evidence="3">
    <name type="scientific">Sesamum latifolium</name>
    <dbReference type="NCBI Taxonomy" id="2727402"/>
    <lineage>
        <taxon>Eukaryota</taxon>
        <taxon>Viridiplantae</taxon>
        <taxon>Streptophyta</taxon>
        <taxon>Embryophyta</taxon>
        <taxon>Tracheophyta</taxon>
        <taxon>Spermatophyta</taxon>
        <taxon>Magnoliopsida</taxon>
        <taxon>eudicotyledons</taxon>
        <taxon>Gunneridae</taxon>
        <taxon>Pentapetalae</taxon>
        <taxon>asterids</taxon>
        <taxon>lamiids</taxon>
        <taxon>Lamiales</taxon>
        <taxon>Pedaliaceae</taxon>
        <taxon>Sesamum</taxon>
    </lineage>
</organism>